<evidence type="ECO:0000313" key="2">
    <source>
        <dbReference type="Proteomes" id="UP000823749"/>
    </source>
</evidence>
<protein>
    <submittedName>
        <fullName evidence="1">Uncharacterized protein</fullName>
    </submittedName>
</protein>
<accession>A0AAV6L863</accession>
<reference evidence="1" key="1">
    <citation type="submission" date="2020-08" db="EMBL/GenBank/DDBJ databases">
        <title>Plant Genome Project.</title>
        <authorList>
            <person name="Zhang R.-G."/>
        </authorList>
    </citation>
    <scope>NUCLEOTIDE SEQUENCE</scope>
    <source>
        <strain evidence="1">WSP0</strain>
        <tissue evidence="1">Leaf</tissue>
    </source>
</reference>
<comment type="caution">
    <text evidence="1">The sequence shown here is derived from an EMBL/GenBank/DDBJ whole genome shotgun (WGS) entry which is preliminary data.</text>
</comment>
<name>A0AAV6L863_9ERIC</name>
<organism evidence="1 2">
    <name type="scientific">Rhododendron griersonianum</name>
    <dbReference type="NCBI Taxonomy" id="479676"/>
    <lineage>
        <taxon>Eukaryota</taxon>
        <taxon>Viridiplantae</taxon>
        <taxon>Streptophyta</taxon>
        <taxon>Embryophyta</taxon>
        <taxon>Tracheophyta</taxon>
        <taxon>Spermatophyta</taxon>
        <taxon>Magnoliopsida</taxon>
        <taxon>eudicotyledons</taxon>
        <taxon>Gunneridae</taxon>
        <taxon>Pentapetalae</taxon>
        <taxon>asterids</taxon>
        <taxon>Ericales</taxon>
        <taxon>Ericaceae</taxon>
        <taxon>Ericoideae</taxon>
        <taxon>Rhodoreae</taxon>
        <taxon>Rhododendron</taxon>
    </lineage>
</organism>
<proteinExistence type="predicted"/>
<sequence>METQPTIYMVSRATPCYLNSNSFLQKNKSTSSSLYLYLSLDKICVFMLQSGLLHQNPCFLEPESNNGSDPTFESTDSTGYFSCLKSSGTSLSQLF</sequence>
<evidence type="ECO:0000313" key="1">
    <source>
        <dbReference type="EMBL" id="KAG5561235.1"/>
    </source>
</evidence>
<dbReference type="AlphaFoldDB" id="A0AAV6L863"/>
<keyword evidence="2" id="KW-1185">Reference proteome</keyword>
<dbReference type="Proteomes" id="UP000823749">
    <property type="component" value="Chromosome 2"/>
</dbReference>
<gene>
    <name evidence="1" type="ORF">RHGRI_004307</name>
</gene>
<dbReference type="EMBL" id="JACTNZ010000002">
    <property type="protein sequence ID" value="KAG5561235.1"/>
    <property type="molecule type" value="Genomic_DNA"/>
</dbReference>